<evidence type="ECO:0000256" key="4">
    <source>
        <dbReference type="ARBA" id="ARBA00022448"/>
    </source>
</evidence>
<keyword evidence="7" id="KW-0472">Membrane</keyword>
<evidence type="ECO:0000256" key="8">
    <source>
        <dbReference type="ARBA" id="ARBA00031339"/>
    </source>
</evidence>
<evidence type="ECO:0000313" key="12">
    <source>
        <dbReference type="EMBL" id="WFD33874.1"/>
    </source>
</evidence>
<keyword evidence="13" id="KW-1185">Reference proteome</keyword>
<keyword evidence="4" id="KW-0813">Transport</keyword>
<dbReference type="Pfam" id="PF04136">
    <property type="entry name" value="COG3_N"/>
    <property type="match status" value="1"/>
</dbReference>
<name>A0AAF0ES59_9BASI</name>
<evidence type="ECO:0000256" key="1">
    <source>
        <dbReference type="ARBA" id="ARBA00004395"/>
    </source>
</evidence>
<gene>
    <name evidence="12" type="primary">COG3</name>
    <name evidence="12" type="ORF">MCUN1_000697</name>
</gene>
<evidence type="ECO:0000256" key="3">
    <source>
        <dbReference type="ARBA" id="ARBA00020976"/>
    </source>
</evidence>
<feature type="domain" description="Conserved oligomeric Golgi complex subunit 3 N-terminal" evidence="10">
    <location>
        <begin position="75"/>
        <end position="213"/>
    </location>
</feature>
<proteinExistence type="inferred from homology"/>
<dbReference type="InterPro" id="IPR048320">
    <property type="entry name" value="COG3_N"/>
</dbReference>
<feature type="compositionally biased region" description="Polar residues" evidence="9">
    <location>
        <begin position="699"/>
        <end position="712"/>
    </location>
</feature>
<dbReference type="AlphaFoldDB" id="A0AAF0ES59"/>
<evidence type="ECO:0000256" key="7">
    <source>
        <dbReference type="ARBA" id="ARBA00023136"/>
    </source>
</evidence>
<evidence type="ECO:0000256" key="9">
    <source>
        <dbReference type="SAM" id="MobiDB-lite"/>
    </source>
</evidence>
<organism evidence="12 13">
    <name type="scientific">Malassezia cuniculi</name>
    <dbReference type="NCBI Taxonomy" id="948313"/>
    <lineage>
        <taxon>Eukaryota</taxon>
        <taxon>Fungi</taxon>
        <taxon>Dikarya</taxon>
        <taxon>Basidiomycota</taxon>
        <taxon>Ustilaginomycotina</taxon>
        <taxon>Malasseziomycetes</taxon>
        <taxon>Malasseziales</taxon>
        <taxon>Malasseziaceae</taxon>
        <taxon>Malassezia</taxon>
    </lineage>
</organism>
<evidence type="ECO:0000256" key="2">
    <source>
        <dbReference type="ARBA" id="ARBA00009936"/>
    </source>
</evidence>
<evidence type="ECO:0000313" key="13">
    <source>
        <dbReference type="Proteomes" id="UP001219933"/>
    </source>
</evidence>
<dbReference type="GO" id="GO:0017119">
    <property type="term" value="C:Golgi transport complex"/>
    <property type="evidence" value="ECO:0007669"/>
    <property type="project" value="TreeGrafter"/>
</dbReference>
<feature type="region of interest" description="Disordered" evidence="9">
    <location>
        <begin position="690"/>
        <end position="712"/>
    </location>
</feature>
<dbReference type="GO" id="GO:0006886">
    <property type="term" value="P:intracellular protein transport"/>
    <property type="evidence" value="ECO:0007669"/>
    <property type="project" value="InterPro"/>
</dbReference>
<dbReference type="Pfam" id="PF20671">
    <property type="entry name" value="COG3_C"/>
    <property type="match status" value="1"/>
</dbReference>
<evidence type="ECO:0000259" key="11">
    <source>
        <dbReference type="Pfam" id="PF20671"/>
    </source>
</evidence>
<comment type="similarity">
    <text evidence="2">Belongs to the COG3 family.</text>
</comment>
<keyword evidence="5" id="KW-0653">Protein transport</keyword>
<feature type="domain" description="Conserved oligomeric Golgi complex subunit 3 C-terminal" evidence="11">
    <location>
        <begin position="255"/>
        <end position="557"/>
    </location>
</feature>
<evidence type="ECO:0000256" key="6">
    <source>
        <dbReference type="ARBA" id="ARBA00023034"/>
    </source>
</evidence>
<dbReference type="GO" id="GO:0000139">
    <property type="term" value="C:Golgi membrane"/>
    <property type="evidence" value="ECO:0007669"/>
    <property type="project" value="UniProtKB-SubCell"/>
</dbReference>
<sequence>MERRPAALDAWSAELAPLSEKQRLSVSKVALQASERPEAQPHAAAEQTALVSSSLGLAQWLSSIQLGDTSHDHRLASLQAEIAALDALVAQIDTAQELVGELNDGLEFVISHSSELISQAAQLADGQTQLEELYTQIAGRLEFFAVLPHVTSVLAASSPQSLDIGSIVEVIERVSQALDFMSRHPQYLDARVYHLRLENSLSRVAELARSNFARAGNALAHSCAERIREFENVPDFSSPDGVLALDSMPLQPVLYQEFALGEFRPLFAKLEKINDEPCRNALSDCQAMWCNWRASLLRGVLVNHFKIMQQADCVTMAKQAADVLGNVCAAESRLYSELFSLPQEPVDGQLRTYLRSFGKDILAALGPKLGGVSVEQLAQVCSTVHEKHGYDGEWTFYVLHDLCMRLLADADALLRRDVAQFKPDVAQLPDTMRPLAQQHTRRQSLLGIELTDEHAPLFSAPESVSSTWYAPVRTTNALLAALHTRVPLHPFIEFAAKALDACVTSVERAATALRESGPSGAADADAFSLRHLFLIKELYYMVDLASKQENVALQFEDIGSQSFFGAQYDRVGLVLEAVQSVWYPKPPANAGELAPVLARIDKAIETASVQLSTYFGSSIALPLRVFVAQKQRNSSPNADAAWDTFQQSLDVNLAEMHDRLAGAVRDPHTIEQLQEATLCYRRMASSAQRSAAHAKHQSPLSCSRNSQNACKT</sequence>
<dbReference type="Proteomes" id="UP001219933">
    <property type="component" value="Chromosome 1"/>
</dbReference>
<evidence type="ECO:0000259" key="10">
    <source>
        <dbReference type="Pfam" id="PF04136"/>
    </source>
</evidence>
<protein>
    <recommendedName>
        <fullName evidence="3">Conserved oligomeric Golgi complex subunit 3</fullName>
    </recommendedName>
    <alternativeName>
        <fullName evidence="8">Component of oligomeric Golgi complex 3</fullName>
    </alternativeName>
</protein>
<reference evidence="12" key="1">
    <citation type="submission" date="2023-03" db="EMBL/GenBank/DDBJ databases">
        <title>Mating type loci evolution in Malassezia.</title>
        <authorList>
            <person name="Coelho M.A."/>
        </authorList>
    </citation>
    <scope>NUCLEOTIDE SEQUENCE</scope>
    <source>
        <strain evidence="12">CBS 11721</strain>
    </source>
</reference>
<evidence type="ECO:0000256" key="5">
    <source>
        <dbReference type="ARBA" id="ARBA00022927"/>
    </source>
</evidence>
<dbReference type="GO" id="GO:0005801">
    <property type="term" value="C:cis-Golgi network"/>
    <property type="evidence" value="ECO:0007669"/>
    <property type="project" value="InterPro"/>
</dbReference>
<accession>A0AAF0ES59</accession>
<dbReference type="GO" id="GO:0006891">
    <property type="term" value="P:intra-Golgi vesicle-mediated transport"/>
    <property type="evidence" value="ECO:0007669"/>
    <property type="project" value="TreeGrafter"/>
</dbReference>
<keyword evidence="6" id="KW-0333">Golgi apparatus</keyword>
<dbReference type="PANTHER" id="PTHR13302">
    <property type="entry name" value="CONSERVED OLIGOMERIC GOLGI COMPLEX COMPONENT 3"/>
    <property type="match status" value="1"/>
</dbReference>
<dbReference type="EMBL" id="CP119877">
    <property type="protein sequence ID" value="WFD33874.1"/>
    <property type="molecule type" value="Genomic_DNA"/>
</dbReference>
<dbReference type="InterPro" id="IPR048685">
    <property type="entry name" value="COG3_C"/>
</dbReference>
<dbReference type="GO" id="GO:0007030">
    <property type="term" value="P:Golgi organization"/>
    <property type="evidence" value="ECO:0007669"/>
    <property type="project" value="TreeGrafter"/>
</dbReference>
<comment type="subcellular location">
    <subcellularLocation>
        <location evidence="1">Golgi apparatus membrane</location>
        <topology evidence="1">Peripheral membrane protein</topology>
    </subcellularLocation>
</comment>
<dbReference type="PANTHER" id="PTHR13302:SF8">
    <property type="entry name" value="CONSERVED OLIGOMERIC GOLGI COMPLEX SUBUNIT 3"/>
    <property type="match status" value="1"/>
</dbReference>
<dbReference type="InterPro" id="IPR007265">
    <property type="entry name" value="COG_su3"/>
</dbReference>